<proteinExistence type="inferred from homology"/>
<comment type="subcellular location">
    <subcellularLocation>
        <location evidence="1">Nucleus</location>
    </subcellularLocation>
</comment>
<comment type="caution">
    <text evidence="7">The sequence shown here is derived from an EMBL/GenBank/DDBJ whole genome shotgun (WGS) entry which is preliminary data.</text>
</comment>
<organism evidence="7 8">
    <name type="scientific">Aphanomyces astaci</name>
    <name type="common">Crayfish plague agent</name>
    <dbReference type="NCBI Taxonomy" id="112090"/>
    <lineage>
        <taxon>Eukaryota</taxon>
        <taxon>Sar</taxon>
        <taxon>Stramenopiles</taxon>
        <taxon>Oomycota</taxon>
        <taxon>Saprolegniomycetes</taxon>
        <taxon>Saprolegniales</taxon>
        <taxon>Verrucalvaceae</taxon>
        <taxon>Aphanomyces</taxon>
    </lineage>
</organism>
<evidence type="ECO:0000259" key="6">
    <source>
        <dbReference type="SMART" id="SM00415"/>
    </source>
</evidence>
<accession>A0A397BSK4</accession>
<gene>
    <name evidence="7" type="ORF">DYB25_012318</name>
</gene>
<dbReference type="InterPro" id="IPR000232">
    <property type="entry name" value="HSF_DNA-bd"/>
</dbReference>
<dbReference type="VEuPathDB" id="FungiDB:H257_11217"/>
<dbReference type="InterPro" id="IPR036388">
    <property type="entry name" value="WH-like_DNA-bd_sf"/>
</dbReference>
<feature type="compositionally biased region" description="Low complexity" evidence="5">
    <location>
        <begin position="166"/>
        <end position="175"/>
    </location>
</feature>
<keyword evidence="2" id="KW-0238">DNA-binding</keyword>
<evidence type="ECO:0000256" key="4">
    <source>
        <dbReference type="RuleBase" id="RU004020"/>
    </source>
</evidence>
<keyword evidence="3" id="KW-0539">Nucleus</keyword>
<evidence type="ECO:0000313" key="8">
    <source>
        <dbReference type="Proteomes" id="UP000266239"/>
    </source>
</evidence>
<dbReference type="SMART" id="SM00415">
    <property type="entry name" value="HSF"/>
    <property type="match status" value="1"/>
</dbReference>
<feature type="compositionally biased region" description="Basic and acidic residues" evidence="5">
    <location>
        <begin position="324"/>
        <end position="336"/>
    </location>
</feature>
<evidence type="ECO:0000256" key="2">
    <source>
        <dbReference type="ARBA" id="ARBA00023125"/>
    </source>
</evidence>
<dbReference type="AlphaFoldDB" id="A0A397BSK4"/>
<dbReference type="GO" id="GO:0005634">
    <property type="term" value="C:nucleus"/>
    <property type="evidence" value="ECO:0007669"/>
    <property type="project" value="UniProtKB-SubCell"/>
</dbReference>
<dbReference type="GO" id="GO:0003700">
    <property type="term" value="F:DNA-binding transcription factor activity"/>
    <property type="evidence" value="ECO:0007669"/>
    <property type="project" value="InterPro"/>
</dbReference>
<reference evidence="7 8" key="1">
    <citation type="submission" date="2018-08" db="EMBL/GenBank/DDBJ databases">
        <title>Aphanomyces genome sequencing and annotation.</title>
        <authorList>
            <person name="Minardi D."/>
            <person name="Oidtmann B."/>
            <person name="Van Der Giezen M."/>
            <person name="Studholme D.J."/>
        </authorList>
    </citation>
    <scope>NUCLEOTIDE SEQUENCE [LARGE SCALE GENOMIC DNA]</scope>
    <source>
        <strain evidence="7 8">Yx</strain>
    </source>
</reference>
<dbReference type="PANTHER" id="PTHR10015">
    <property type="entry name" value="HEAT SHOCK TRANSCRIPTION FACTOR"/>
    <property type="match status" value="1"/>
</dbReference>
<comment type="similarity">
    <text evidence="4">Belongs to the HSF family.</text>
</comment>
<evidence type="ECO:0000256" key="1">
    <source>
        <dbReference type="ARBA" id="ARBA00004123"/>
    </source>
</evidence>
<feature type="region of interest" description="Disordered" evidence="5">
    <location>
        <begin position="313"/>
        <end position="351"/>
    </location>
</feature>
<feature type="region of interest" description="Disordered" evidence="5">
    <location>
        <begin position="90"/>
        <end position="182"/>
    </location>
</feature>
<sequence length="436" mass="49296">MLVACHLVDQQRTHLPSLKMNNNQQLRYSQEKNDTTTTAAAFPRHADGPSHGSPGVFNGRCKYKSGRCMNERTLKDNGLPHTLCEEHRVLHNKNQRKSDTKRRRLRKGVPYEPSHVFPSSTSSMHLIHHHHHHHLEDYRSTASTYSSDQEDGHMHDDLSDNDDASSDPSTPSHSSKQASPSMNWSVEEISMLHSILGIQNHPKPPASSSFDDPKRKRITGIPKFLRSLFCILEAEDPTVIGWTQDGTAIQILSERRLEAEILRKYFNHEKASSFQRQLNNFGFRKWTKTQSHTCTFSHPSFQRQHPELLAHVQRKSPRSMAAADVKEEAAANRENQRQNNTPSPLSCGGGGGMFTFDEPKIELWGKGSGEGINGGDLWDAFPLDIDATDWDIASQTYPEPTTALYLPDDKTQHMMAPSTALDFDMSFFLHESALLR</sequence>
<protein>
    <recommendedName>
        <fullName evidence="6">HSF-type DNA-binding domain-containing protein</fullName>
    </recommendedName>
</protein>
<dbReference type="PANTHER" id="PTHR10015:SF427">
    <property type="entry name" value="HEAT SHOCK FACTOR PROTEIN"/>
    <property type="match status" value="1"/>
</dbReference>
<dbReference type="SUPFAM" id="SSF46785">
    <property type="entry name" value="Winged helix' DNA-binding domain"/>
    <property type="match status" value="1"/>
</dbReference>
<feature type="domain" description="HSF-type DNA-binding" evidence="6">
    <location>
        <begin position="220"/>
        <end position="315"/>
    </location>
</feature>
<evidence type="ECO:0000256" key="3">
    <source>
        <dbReference type="ARBA" id="ARBA00023242"/>
    </source>
</evidence>
<dbReference type="EMBL" id="QUTA01002903">
    <property type="protein sequence ID" value="RHY25538.1"/>
    <property type="molecule type" value="Genomic_DNA"/>
</dbReference>
<dbReference type="FunFam" id="1.10.10.10:FF:000286">
    <property type="entry name" value="Heat shock transcription factor"/>
    <property type="match status" value="1"/>
</dbReference>
<name>A0A397BSK4_APHAT</name>
<evidence type="ECO:0000256" key="5">
    <source>
        <dbReference type="SAM" id="MobiDB-lite"/>
    </source>
</evidence>
<dbReference type="Pfam" id="PF00447">
    <property type="entry name" value="HSF_DNA-bind"/>
    <property type="match status" value="1"/>
</dbReference>
<dbReference type="VEuPathDB" id="FungiDB:H257_06958"/>
<dbReference type="GO" id="GO:0043565">
    <property type="term" value="F:sequence-specific DNA binding"/>
    <property type="evidence" value="ECO:0007669"/>
    <property type="project" value="InterPro"/>
</dbReference>
<dbReference type="InterPro" id="IPR036390">
    <property type="entry name" value="WH_DNA-bd_sf"/>
</dbReference>
<evidence type="ECO:0000313" key="7">
    <source>
        <dbReference type="EMBL" id="RHY25538.1"/>
    </source>
</evidence>
<dbReference type="Gene3D" id="1.10.10.10">
    <property type="entry name" value="Winged helix-like DNA-binding domain superfamily/Winged helix DNA-binding domain"/>
    <property type="match status" value="1"/>
</dbReference>
<dbReference type="Proteomes" id="UP000266239">
    <property type="component" value="Unassembled WGS sequence"/>
</dbReference>
<feature type="compositionally biased region" description="Basic residues" evidence="5">
    <location>
        <begin position="90"/>
        <end position="107"/>
    </location>
</feature>